<feature type="domain" description="N-acetyltransferase" evidence="1">
    <location>
        <begin position="4"/>
        <end position="142"/>
    </location>
</feature>
<dbReference type="InterPro" id="IPR000182">
    <property type="entry name" value="GNAT_dom"/>
</dbReference>
<dbReference type="RefSeq" id="WP_137031865.1">
    <property type="nucleotide sequence ID" value="NZ_SZNK01000001.1"/>
</dbReference>
<dbReference type="Proteomes" id="UP000307841">
    <property type="component" value="Unassembled WGS sequence"/>
</dbReference>
<keyword evidence="3" id="KW-1185">Reference proteome</keyword>
<organism evidence="2 3">
    <name type="scientific">Brevibacillus antibioticus</name>
    <dbReference type="NCBI Taxonomy" id="2570228"/>
    <lineage>
        <taxon>Bacteria</taxon>
        <taxon>Bacillati</taxon>
        <taxon>Bacillota</taxon>
        <taxon>Bacilli</taxon>
        <taxon>Bacillales</taxon>
        <taxon>Paenibacillaceae</taxon>
        <taxon>Brevibacillus</taxon>
    </lineage>
</organism>
<dbReference type="InterPro" id="IPR016181">
    <property type="entry name" value="Acyl_CoA_acyltransferase"/>
</dbReference>
<protein>
    <submittedName>
        <fullName evidence="2">GNAT family N-acetyltransferase</fullName>
    </submittedName>
</protein>
<dbReference type="PROSITE" id="PS51186">
    <property type="entry name" value="GNAT"/>
    <property type="match status" value="1"/>
</dbReference>
<dbReference type="Pfam" id="PF00583">
    <property type="entry name" value="Acetyltransf_1"/>
    <property type="match status" value="1"/>
</dbReference>
<keyword evidence="2" id="KW-0808">Transferase</keyword>
<proteinExistence type="predicted"/>
<dbReference type="EMBL" id="SZNK01000001">
    <property type="protein sequence ID" value="TKI58439.1"/>
    <property type="molecule type" value="Genomic_DNA"/>
</dbReference>
<dbReference type="SUPFAM" id="SSF55729">
    <property type="entry name" value="Acyl-CoA N-acyltransferases (Nat)"/>
    <property type="match status" value="1"/>
</dbReference>
<reference evidence="2 3" key="1">
    <citation type="submission" date="2019-04" db="EMBL/GenBank/DDBJ databases">
        <title>Whole genome sequencing of Brevibacillus sp. TGS2-1.</title>
        <authorList>
            <person name="Choi A."/>
        </authorList>
    </citation>
    <scope>NUCLEOTIDE SEQUENCE [LARGE SCALE GENOMIC DNA]</scope>
    <source>
        <strain evidence="2 3">TGS2-1</strain>
    </source>
</reference>
<evidence type="ECO:0000313" key="3">
    <source>
        <dbReference type="Proteomes" id="UP000307841"/>
    </source>
</evidence>
<comment type="caution">
    <text evidence="2">The sequence shown here is derived from an EMBL/GenBank/DDBJ whole genome shotgun (WGS) entry which is preliminary data.</text>
</comment>
<dbReference type="AlphaFoldDB" id="A0A4U2YCD7"/>
<dbReference type="Gene3D" id="3.40.630.30">
    <property type="match status" value="1"/>
</dbReference>
<dbReference type="GO" id="GO:0016747">
    <property type="term" value="F:acyltransferase activity, transferring groups other than amino-acyl groups"/>
    <property type="evidence" value="ECO:0007669"/>
    <property type="project" value="InterPro"/>
</dbReference>
<name>A0A4U2YCD7_9BACL</name>
<evidence type="ECO:0000259" key="1">
    <source>
        <dbReference type="PROSITE" id="PS51186"/>
    </source>
</evidence>
<dbReference type="OrthoDB" id="9787920at2"/>
<gene>
    <name evidence="2" type="ORF">E8L90_25270</name>
</gene>
<dbReference type="CDD" id="cd04301">
    <property type="entry name" value="NAT_SF"/>
    <property type="match status" value="1"/>
</dbReference>
<evidence type="ECO:0000313" key="2">
    <source>
        <dbReference type="EMBL" id="TKI58439.1"/>
    </source>
</evidence>
<sequence length="142" mass="16809">MGQYVVRESTRDDANFIEQRIVEYNESNVPFELTIPFSKINKHVRDEDGTIIAGINCVYYSWRCLYIDALWVRDDLRKSGLGSKLLLEIEDTAREYGIHLIHLDTFDFQAKDFYLKHGYEIHGVLNDCPLSHQRFYLQKRMD</sequence>
<accession>A0A4U2YCD7</accession>